<dbReference type="EMBL" id="QGNW01000710">
    <property type="protein sequence ID" value="RVW64697.1"/>
    <property type="molecule type" value="Genomic_DNA"/>
</dbReference>
<dbReference type="AlphaFoldDB" id="A0A438FXL8"/>
<reference evidence="1 2" key="1">
    <citation type="journal article" date="2018" name="PLoS Genet.">
        <title>Population sequencing reveals clonal diversity and ancestral inbreeding in the grapevine cultivar Chardonnay.</title>
        <authorList>
            <person name="Roach M.J."/>
            <person name="Johnson D.L."/>
            <person name="Bohlmann J."/>
            <person name="van Vuuren H.J."/>
            <person name="Jones S.J."/>
            <person name="Pretorius I.S."/>
            <person name="Schmidt S.A."/>
            <person name="Borneman A.R."/>
        </authorList>
    </citation>
    <scope>NUCLEOTIDE SEQUENCE [LARGE SCALE GENOMIC DNA]</scope>
    <source>
        <strain evidence="2">cv. Chardonnay</strain>
        <tissue evidence="1">Leaf</tissue>
    </source>
</reference>
<accession>A0A438FXL8</accession>
<dbReference type="Proteomes" id="UP000288805">
    <property type="component" value="Unassembled WGS sequence"/>
</dbReference>
<protein>
    <submittedName>
        <fullName evidence="1">Uncharacterized protein</fullName>
    </submittedName>
</protein>
<evidence type="ECO:0000313" key="2">
    <source>
        <dbReference type="Proteomes" id="UP000288805"/>
    </source>
</evidence>
<name>A0A438FXL8_VITVI</name>
<organism evidence="1 2">
    <name type="scientific">Vitis vinifera</name>
    <name type="common">Grape</name>
    <dbReference type="NCBI Taxonomy" id="29760"/>
    <lineage>
        <taxon>Eukaryota</taxon>
        <taxon>Viridiplantae</taxon>
        <taxon>Streptophyta</taxon>
        <taxon>Embryophyta</taxon>
        <taxon>Tracheophyta</taxon>
        <taxon>Spermatophyta</taxon>
        <taxon>Magnoliopsida</taxon>
        <taxon>eudicotyledons</taxon>
        <taxon>Gunneridae</taxon>
        <taxon>Pentapetalae</taxon>
        <taxon>rosids</taxon>
        <taxon>Vitales</taxon>
        <taxon>Vitaceae</taxon>
        <taxon>Viteae</taxon>
        <taxon>Vitis</taxon>
    </lineage>
</organism>
<proteinExistence type="predicted"/>
<gene>
    <name evidence="1" type="ORF">CK203_057998</name>
</gene>
<evidence type="ECO:0000313" key="1">
    <source>
        <dbReference type="EMBL" id="RVW64697.1"/>
    </source>
</evidence>
<sequence>MSPMKISLQMLLPSHFHDNVFFNLNTRLDFSPELHLEGEPEASVFFDWGLKEEGLRSECATTEYGKGCATKENSEEKEFESLIFEKARSCVGAGRQRQSSRL</sequence>
<comment type="caution">
    <text evidence="1">The sequence shown here is derived from an EMBL/GenBank/DDBJ whole genome shotgun (WGS) entry which is preliminary data.</text>
</comment>